<dbReference type="AlphaFoldDB" id="A0A8U0UWT8"/>
<dbReference type="GO" id="GO:0019905">
    <property type="term" value="F:syntaxin binding"/>
    <property type="evidence" value="ECO:0007669"/>
    <property type="project" value="InterPro"/>
</dbReference>
<name>A0A8U0UWT8_MUSPF</name>
<proteinExistence type="inferred from homology"/>
<evidence type="ECO:0000256" key="1">
    <source>
        <dbReference type="ARBA" id="ARBA00009550"/>
    </source>
</evidence>
<sequence>MEESRICRLGVKADILCNSQSNDIPQHQDSDCSGTSNKNSLQEDEGSNFITKNRILVNPVHYMQESRMDPPGPDAGKDPSDSQEDSECNRNKGKTLGKEVLLLMHALNTLSTPEEKLAALCKKYADLLEESRMFRSK</sequence>
<evidence type="ECO:0000313" key="3">
    <source>
        <dbReference type="Proteomes" id="UP000000715"/>
    </source>
</evidence>
<feature type="compositionally biased region" description="Polar residues" evidence="2">
    <location>
        <begin position="20"/>
        <end position="40"/>
    </location>
</feature>
<dbReference type="OrthoDB" id="9712444at2759"/>
<keyword evidence="3" id="KW-1185">Reference proteome</keyword>
<reference evidence="4" key="1">
    <citation type="submission" date="2025-08" db="UniProtKB">
        <authorList>
            <consortium name="RefSeq"/>
        </authorList>
    </citation>
    <scope>IDENTIFICATION</scope>
    <source>
        <tissue evidence="4">Brain</tissue>
    </source>
</reference>
<organism evidence="3 4">
    <name type="scientific">Mustela putorius furo</name>
    <name type="common">European domestic ferret</name>
    <name type="synonym">Mustela furo</name>
    <dbReference type="NCBI Taxonomy" id="9669"/>
    <lineage>
        <taxon>Eukaryota</taxon>
        <taxon>Metazoa</taxon>
        <taxon>Chordata</taxon>
        <taxon>Craniata</taxon>
        <taxon>Vertebrata</taxon>
        <taxon>Euteleostomi</taxon>
        <taxon>Mammalia</taxon>
        <taxon>Eutheria</taxon>
        <taxon>Laurasiatheria</taxon>
        <taxon>Carnivora</taxon>
        <taxon>Caniformia</taxon>
        <taxon>Musteloidea</taxon>
        <taxon>Mustelidae</taxon>
        <taxon>Mustelinae</taxon>
        <taxon>Mustela</taxon>
    </lineage>
</organism>
<evidence type="ECO:0000256" key="2">
    <source>
        <dbReference type="SAM" id="MobiDB-lite"/>
    </source>
</evidence>
<evidence type="ECO:0000313" key="4">
    <source>
        <dbReference type="RefSeq" id="XP_044930313.1"/>
    </source>
</evidence>
<dbReference type="GO" id="GO:0051726">
    <property type="term" value="P:regulation of cell cycle"/>
    <property type="evidence" value="ECO:0007669"/>
    <property type="project" value="TreeGrafter"/>
</dbReference>
<dbReference type="PANTHER" id="PTHR16127">
    <property type="entry name" value="TAXILIN"/>
    <property type="match status" value="1"/>
</dbReference>
<dbReference type="Proteomes" id="UP000000715">
    <property type="component" value="Unplaced"/>
</dbReference>
<comment type="similarity">
    <text evidence="1">Belongs to the taxilin family.</text>
</comment>
<protein>
    <submittedName>
        <fullName evidence="4">Gamma-taxilin-like</fullName>
    </submittedName>
</protein>
<accession>A0A8U0UWT8</accession>
<dbReference type="PANTHER" id="PTHR16127:SF14">
    <property type="entry name" value="GAMMA-TAXILIN"/>
    <property type="match status" value="1"/>
</dbReference>
<gene>
    <name evidence="4" type="primary">LOC123390394</name>
</gene>
<feature type="region of interest" description="Disordered" evidence="2">
    <location>
        <begin position="20"/>
        <end position="92"/>
    </location>
</feature>
<dbReference type="RefSeq" id="XP_044930313.1">
    <property type="nucleotide sequence ID" value="XM_045074378.1"/>
</dbReference>
<dbReference type="InterPro" id="IPR026183">
    <property type="entry name" value="Taxilin_fam"/>
</dbReference>
<dbReference type="GeneID" id="123390394"/>